<dbReference type="EMBL" id="VUNE01000003">
    <property type="protein sequence ID" value="MST62648.1"/>
    <property type="molecule type" value="Genomic_DNA"/>
</dbReference>
<dbReference type="Proteomes" id="UP000440713">
    <property type="component" value="Unassembled WGS sequence"/>
</dbReference>
<evidence type="ECO:0000313" key="1">
    <source>
        <dbReference type="EMBL" id="MST62648.1"/>
    </source>
</evidence>
<dbReference type="PIRSF" id="PIRSF021265">
    <property type="entry name" value="DUF956"/>
    <property type="match status" value="1"/>
</dbReference>
<accession>A0A6N7X0X7</accession>
<gene>
    <name evidence="1" type="ORF">FYJ71_06680</name>
</gene>
<name>A0A6N7X0X7_9FIRM</name>
<organism evidence="1 2">
    <name type="scientific">Peptostreptococcus porci</name>
    <dbReference type="NCBI Taxonomy" id="2652282"/>
    <lineage>
        <taxon>Bacteria</taxon>
        <taxon>Bacillati</taxon>
        <taxon>Bacillota</taxon>
        <taxon>Clostridia</taxon>
        <taxon>Peptostreptococcales</taxon>
        <taxon>Peptostreptococcaceae</taxon>
        <taxon>Peptostreptococcus</taxon>
    </lineage>
</organism>
<dbReference type="AlphaFoldDB" id="A0A6N7X0X7"/>
<comment type="caution">
    <text evidence="1">The sequence shown here is derived from an EMBL/GenBank/DDBJ whole genome shotgun (WGS) entry which is preliminary data.</text>
</comment>
<reference evidence="1 2" key="1">
    <citation type="submission" date="2019-08" db="EMBL/GenBank/DDBJ databases">
        <title>In-depth cultivation of the pig gut microbiome towards novel bacterial diversity and tailored functional studies.</title>
        <authorList>
            <person name="Wylensek D."/>
            <person name="Hitch T.C.A."/>
            <person name="Clavel T."/>
        </authorList>
    </citation>
    <scope>NUCLEOTIDE SEQUENCE [LARGE SCALE GENOMIC DNA]</scope>
    <source>
        <strain evidence="1 2">WCA-SAB-591-4A-A</strain>
    </source>
</reference>
<proteinExistence type="predicted"/>
<evidence type="ECO:0000313" key="2">
    <source>
        <dbReference type="Proteomes" id="UP000440713"/>
    </source>
</evidence>
<keyword evidence="2" id="KW-1185">Reference proteome</keyword>
<sequence>MAQSLNTRVDLTMKATSYTGLANYGKIMIGDKSFEYYNDRNVEDNIQIPWNEIDYISASVIFGKHINRFVIFTKNNGKYSFSAKDNKLLLRTVSKYVSVDRILRSKSVIQIMARGIKSLFGK</sequence>
<dbReference type="InterPro" id="IPR010360">
    <property type="entry name" value="DUF956"/>
</dbReference>
<dbReference type="RefSeq" id="WP_154538029.1">
    <property type="nucleotide sequence ID" value="NZ_JAXEEZ010000077.1"/>
</dbReference>
<dbReference type="Pfam" id="PF06115">
    <property type="entry name" value="DUF956"/>
    <property type="match status" value="1"/>
</dbReference>
<protein>
    <submittedName>
        <fullName evidence="1">DUF956 family protein</fullName>
    </submittedName>
</protein>